<feature type="compositionally biased region" description="Polar residues" evidence="5">
    <location>
        <begin position="101"/>
        <end position="115"/>
    </location>
</feature>
<reference evidence="6" key="1">
    <citation type="submission" date="2020-11" db="EMBL/GenBank/DDBJ databases">
        <authorList>
            <consortium name="DOE Joint Genome Institute"/>
            <person name="Ahrendt S."/>
            <person name="Riley R."/>
            <person name="Andreopoulos W."/>
            <person name="Labutti K."/>
            <person name="Pangilinan J."/>
            <person name="Ruiz-Duenas F.J."/>
            <person name="Barrasa J.M."/>
            <person name="Sanchez-Garcia M."/>
            <person name="Camarero S."/>
            <person name="Miyauchi S."/>
            <person name="Serrano A."/>
            <person name="Linde D."/>
            <person name="Babiker R."/>
            <person name="Drula E."/>
            <person name="Ayuso-Fernandez I."/>
            <person name="Pacheco R."/>
            <person name="Padilla G."/>
            <person name="Ferreira P."/>
            <person name="Barriuso J."/>
            <person name="Kellner H."/>
            <person name="Castanera R."/>
            <person name="Alfaro M."/>
            <person name="Ramirez L."/>
            <person name="Pisabarro A.G."/>
            <person name="Kuo A."/>
            <person name="Tritt A."/>
            <person name="Lipzen A."/>
            <person name="He G."/>
            <person name="Yan M."/>
            <person name="Ng V."/>
            <person name="Cullen D."/>
            <person name="Martin F."/>
            <person name="Rosso M.-N."/>
            <person name="Henrissat B."/>
            <person name="Hibbett D."/>
            <person name="Martinez A.T."/>
            <person name="Grigoriev I.V."/>
        </authorList>
    </citation>
    <scope>NUCLEOTIDE SEQUENCE</scope>
    <source>
        <strain evidence="6">CBS 506.95</strain>
    </source>
</reference>
<organism evidence="6 7">
    <name type="scientific">Crepidotus variabilis</name>
    <dbReference type="NCBI Taxonomy" id="179855"/>
    <lineage>
        <taxon>Eukaryota</taxon>
        <taxon>Fungi</taxon>
        <taxon>Dikarya</taxon>
        <taxon>Basidiomycota</taxon>
        <taxon>Agaricomycotina</taxon>
        <taxon>Agaricomycetes</taxon>
        <taxon>Agaricomycetidae</taxon>
        <taxon>Agaricales</taxon>
        <taxon>Agaricineae</taxon>
        <taxon>Crepidotaceae</taxon>
        <taxon>Crepidotus</taxon>
    </lineage>
</organism>
<comment type="caution">
    <text evidence="6">The sequence shown here is derived from an EMBL/GenBank/DDBJ whole genome shotgun (WGS) entry which is preliminary data.</text>
</comment>
<dbReference type="Proteomes" id="UP000807306">
    <property type="component" value="Unassembled WGS sequence"/>
</dbReference>
<dbReference type="GO" id="GO:0042797">
    <property type="term" value="P:tRNA transcription by RNA polymerase III"/>
    <property type="evidence" value="ECO:0007669"/>
    <property type="project" value="TreeGrafter"/>
</dbReference>
<dbReference type="GO" id="GO:0003677">
    <property type="term" value="F:DNA binding"/>
    <property type="evidence" value="ECO:0007669"/>
    <property type="project" value="InterPro"/>
</dbReference>
<dbReference type="PANTHER" id="PTHR13408">
    <property type="entry name" value="DNA-DIRECTED RNA POLYMERASE III"/>
    <property type="match status" value="1"/>
</dbReference>
<feature type="compositionally biased region" description="Polar residues" evidence="5">
    <location>
        <begin position="1"/>
        <end position="10"/>
    </location>
</feature>
<keyword evidence="3" id="KW-0804">Transcription</keyword>
<dbReference type="InterPro" id="IPR007811">
    <property type="entry name" value="RPC4"/>
</dbReference>
<comment type="subcellular location">
    <subcellularLocation>
        <location evidence="1">Nucleus</location>
    </subcellularLocation>
</comment>
<feature type="compositionally biased region" description="Acidic residues" evidence="5">
    <location>
        <begin position="155"/>
        <end position="168"/>
    </location>
</feature>
<sequence>MSGPSSSSTPKAIGSLAKKPSDVTRQGTQKLKFVPTLPVRRKKEEVKQESSVEQASRPDRGVSRGRGRGGPDGRGRGRGKGGPPPVEMTASGPFAMGPGQVGNSNRQAAPQSSFVPNMLGEGSSLGARSLSQTGPPSLRKSNDLNSISRERVKPEDEEVYSDPDDGIEIVDMGNVREMDWMAPEILLKERQGERKKAKKEEAVGDDLSDEVVVESTQALNLSESEEEEEMDDIMSSFMARAVNQQGGAFLQDRLYLFQLPSPFPTFSSNQTPMEVDKALDSGEKRVSFAPNVKQDTSTSSRTAYSAPDTSEQKQPSSLEGRIGQLEFYRSGAVKMRLANHVLLDVNAATQPSFLQQAVHIAPTRNQLVVLGEVNTQFAATPNVDALLIALEEAETAKKLNDDTLIKMD</sequence>
<feature type="compositionally biased region" description="Acidic residues" evidence="5">
    <location>
        <begin position="203"/>
        <end position="212"/>
    </location>
</feature>
<protein>
    <submittedName>
        <fullName evidence="6">RNA polymerase III RPC4-domain-containing protein</fullName>
    </submittedName>
</protein>
<proteinExistence type="predicted"/>
<feature type="compositionally biased region" description="Polar residues" evidence="5">
    <location>
        <begin position="293"/>
        <end position="317"/>
    </location>
</feature>
<feature type="region of interest" description="Disordered" evidence="5">
    <location>
        <begin position="282"/>
        <end position="318"/>
    </location>
</feature>
<feature type="region of interest" description="Disordered" evidence="5">
    <location>
        <begin position="1"/>
        <end position="168"/>
    </location>
</feature>
<keyword evidence="2" id="KW-0240">DNA-directed RNA polymerase</keyword>
<evidence type="ECO:0000256" key="1">
    <source>
        <dbReference type="ARBA" id="ARBA00004123"/>
    </source>
</evidence>
<dbReference type="EMBL" id="MU157877">
    <property type="protein sequence ID" value="KAF9525978.1"/>
    <property type="molecule type" value="Genomic_DNA"/>
</dbReference>
<feature type="region of interest" description="Disordered" evidence="5">
    <location>
        <begin position="191"/>
        <end position="227"/>
    </location>
</feature>
<accession>A0A9P6JMM1</accession>
<keyword evidence="7" id="KW-1185">Reference proteome</keyword>
<feature type="compositionally biased region" description="Basic and acidic residues" evidence="5">
    <location>
        <begin position="191"/>
        <end position="202"/>
    </location>
</feature>
<evidence type="ECO:0000256" key="4">
    <source>
        <dbReference type="ARBA" id="ARBA00023242"/>
    </source>
</evidence>
<evidence type="ECO:0000313" key="7">
    <source>
        <dbReference type="Proteomes" id="UP000807306"/>
    </source>
</evidence>
<dbReference type="PANTHER" id="PTHR13408:SF0">
    <property type="entry name" value="DNA-DIRECTED RNA POLYMERASE III SUBUNIT RPC4"/>
    <property type="match status" value="1"/>
</dbReference>
<evidence type="ECO:0000313" key="6">
    <source>
        <dbReference type="EMBL" id="KAF9525978.1"/>
    </source>
</evidence>
<dbReference type="GO" id="GO:0005666">
    <property type="term" value="C:RNA polymerase III complex"/>
    <property type="evidence" value="ECO:0007669"/>
    <property type="project" value="InterPro"/>
</dbReference>
<gene>
    <name evidence="6" type="ORF">CPB83DRAFT_858723</name>
</gene>
<evidence type="ECO:0000256" key="3">
    <source>
        <dbReference type="ARBA" id="ARBA00023163"/>
    </source>
</evidence>
<evidence type="ECO:0000256" key="5">
    <source>
        <dbReference type="SAM" id="MobiDB-lite"/>
    </source>
</evidence>
<feature type="compositionally biased region" description="Basic and acidic residues" evidence="5">
    <location>
        <begin position="42"/>
        <end position="62"/>
    </location>
</feature>
<keyword evidence="4" id="KW-0539">Nucleus</keyword>
<dbReference type="OrthoDB" id="5836119at2759"/>
<dbReference type="Pfam" id="PF05132">
    <property type="entry name" value="RNA_pol_Rpc4"/>
    <property type="match status" value="1"/>
</dbReference>
<dbReference type="AlphaFoldDB" id="A0A9P6JMM1"/>
<evidence type="ECO:0000256" key="2">
    <source>
        <dbReference type="ARBA" id="ARBA00022478"/>
    </source>
</evidence>
<name>A0A9P6JMM1_9AGAR</name>